<dbReference type="EMBL" id="BTGU01000172">
    <property type="protein sequence ID" value="GMN64229.1"/>
    <property type="molecule type" value="Genomic_DNA"/>
</dbReference>
<feature type="compositionally biased region" description="Basic and acidic residues" evidence="1">
    <location>
        <begin position="16"/>
        <end position="26"/>
    </location>
</feature>
<feature type="region of interest" description="Disordered" evidence="1">
    <location>
        <begin position="1"/>
        <end position="51"/>
    </location>
</feature>
<protein>
    <submittedName>
        <fullName evidence="2">Uncharacterized protein</fullName>
    </submittedName>
</protein>
<evidence type="ECO:0000313" key="3">
    <source>
        <dbReference type="Proteomes" id="UP001187192"/>
    </source>
</evidence>
<organism evidence="2 3">
    <name type="scientific">Ficus carica</name>
    <name type="common">Common fig</name>
    <dbReference type="NCBI Taxonomy" id="3494"/>
    <lineage>
        <taxon>Eukaryota</taxon>
        <taxon>Viridiplantae</taxon>
        <taxon>Streptophyta</taxon>
        <taxon>Embryophyta</taxon>
        <taxon>Tracheophyta</taxon>
        <taxon>Spermatophyta</taxon>
        <taxon>Magnoliopsida</taxon>
        <taxon>eudicotyledons</taxon>
        <taxon>Gunneridae</taxon>
        <taxon>Pentapetalae</taxon>
        <taxon>rosids</taxon>
        <taxon>fabids</taxon>
        <taxon>Rosales</taxon>
        <taxon>Moraceae</taxon>
        <taxon>Ficeae</taxon>
        <taxon>Ficus</taxon>
    </lineage>
</organism>
<sequence length="98" mass="10373">MGLGGSRGVSTAKGSGRLDDGGDVGHRSRFSSSVTAPCSSRRHEIRRSEELAGRCGYSIQRVTSANVGNFPDLRRSIVDHGLPTPSSQSESHPLRPGL</sequence>
<evidence type="ECO:0000313" key="2">
    <source>
        <dbReference type="EMBL" id="GMN64229.1"/>
    </source>
</evidence>
<dbReference type="AlphaFoldDB" id="A0AA88E521"/>
<reference evidence="2" key="1">
    <citation type="submission" date="2023-07" db="EMBL/GenBank/DDBJ databases">
        <title>draft genome sequence of fig (Ficus carica).</title>
        <authorList>
            <person name="Takahashi T."/>
            <person name="Nishimura K."/>
        </authorList>
    </citation>
    <scope>NUCLEOTIDE SEQUENCE</scope>
</reference>
<dbReference type="Proteomes" id="UP001187192">
    <property type="component" value="Unassembled WGS sequence"/>
</dbReference>
<gene>
    <name evidence="2" type="ORF">TIFTF001_033294</name>
</gene>
<name>A0AA88E521_FICCA</name>
<feature type="region of interest" description="Disordered" evidence="1">
    <location>
        <begin position="75"/>
        <end position="98"/>
    </location>
</feature>
<evidence type="ECO:0000256" key="1">
    <source>
        <dbReference type="SAM" id="MobiDB-lite"/>
    </source>
</evidence>
<proteinExistence type="predicted"/>
<keyword evidence="3" id="KW-1185">Reference proteome</keyword>
<comment type="caution">
    <text evidence="2">The sequence shown here is derived from an EMBL/GenBank/DDBJ whole genome shotgun (WGS) entry which is preliminary data.</text>
</comment>
<accession>A0AA88E521</accession>